<dbReference type="AlphaFoldDB" id="A0AAV8WV18"/>
<evidence type="ECO:0000259" key="3">
    <source>
        <dbReference type="PROSITE" id="PS01180"/>
    </source>
</evidence>
<dbReference type="Proteomes" id="UP001162156">
    <property type="component" value="Unassembled WGS sequence"/>
</dbReference>
<feature type="domain" description="CUB" evidence="3">
    <location>
        <begin position="29"/>
        <end position="139"/>
    </location>
</feature>
<dbReference type="PANTHER" id="PTHR46908">
    <property type="entry name" value="CUBILIN-LIKE PROTEIN"/>
    <property type="match status" value="1"/>
</dbReference>
<keyword evidence="5" id="KW-1185">Reference proteome</keyword>
<dbReference type="Pfam" id="PF00431">
    <property type="entry name" value="CUB"/>
    <property type="match status" value="1"/>
</dbReference>
<reference evidence="4" key="1">
    <citation type="journal article" date="2023" name="Insect Mol. Biol.">
        <title>Genome sequencing provides insights into the evolution of gene families encoding plant cell wall-degrading enzymes in longhorned beetles.</title>
        <authorList>
            <person name="Shin N.R."/>
            <person name="Okamura Y."/>
            <person name="Kirsch R."/>
            <person name="Pauchet Y."/>
        </authorList>
    </citation>
    <scope>NUCLEOTIDE SEQUENCE</scope>
    <source>
        <strain evidence="4">RBIC_L_NR</strain>
    </source>
</reference>
<dbReference type="EMBL" id="JANEYF010004667">
    <property type="protein sequence ID" value="KAJ8930430.1"/>
    <property type="molecule type" value="Genomic_DNA"/>
</dbReference>
<evidence type="ECO:0000313" key="5">
    <source>
        <dbReference type="Proteomes" id="UP001162156"/>
    </source>
</evidence>
<name>A0AAV8WV18_9CUCU</name>
<dbReference type="PROSITE" id="PS01180">
    <property type="entry name" value="CUB"/>
    <property type="match status" value="1"/>
</dbReference>
<gene>
    <name evidence="4" type="ORF">NQ314_016756</name>
</gene>
<evidence type="ECO:0000256" key="2">
    <source>
        <dbReference type="PROSITE-ProRule" id="PRU00059"/>
    </source>
</evidence>
<proteinExistence type="predicted"/>
<sequence>MSVKSQFVLVKTDARSQMNFTISYNTHQCGGISKRQQGYISSPNFPNKPSKTVECAWLVKVDNEQAINLTIIDINLGSDCEKSFLSVYNGALPTHPRIGKYCHDTKPETIISQSNSLWVEYKWEAGSTGTGFKLKYEAMAGGE</sequence>
<dbReference type="InterPro" id="IPR035914">
    <property type="entry name" value="Sperma_CUB_dom_sf"/>
</dbReference>
<dbReference type="Gene3D" id="2.60.120.290">
    <property type="entry name" value="Spermadhesin, CUB domain"/>
    <property type="match status" value="1"/>
</dbReference>
<dbReference type="SUPFAM" id="SSF49854">
    <property type="entry name" value="Spermadhesin, CUB domain"/>
    <property type="match status" value="1"/>
</dbReference>
<organism evidence="4 5">
    <name type="scientific">Rhamnusium bicolor</name>
    <dbReference type="NCBI Taxonomy" id="1586634"/>
    <lineage>
        <taxon>Eukaryota</taxon>
        <taxon>Metazoa</taxon>
        <taxon>Ecdysozoa</taxon>
        <taxon>Arthropoda</taxon>
        <taxon>Hexapoda</taxon>
        <taxon>Insecta</taxon>
        <taxon>Pterygota</taxon>
        <taxon>Neoptera</taxon>
        <taxon>Endopterygota</taxon>
        <taxon>Coleoptera</taxon>
        <taxon>Polyphaga</taxon>
        <taxon>Cucujiformia</taxon>
        <taxon>Chrysomeloidea</taxon>
        <taxon>Cerambycidae</taxon>
        <taxon>Lepturinae</taxon>
        <taxon>Rhagiini</taxon>
        <taxon>Rhamnusium</taxon>
    </lineage>
</organism>
<dbReference type="InterPro" id="IPR052129">
    <property type="entry name" value="Spermadhesin-Link_domain"/>
</dbReference>
<comment type="caution">
    <text evidence="4">The sequence shown here is derived from an EMBL/GenBank/DDBJ whole genome shotgun (WGS) entry which is preliminary data.</text>
</comment>
<keyword evidence="1" id="KW-1015">Disulfide bond</keyword>
<accession>A0AAV8WV18</accession>
<evidence type="ECO:0000313" key="4">
    <source>
        <dbReference type="EMBL" id="KAJ8930430.1"/>
    </source>
</evidence>
<dbReference type="CDD" id="cd00041">
    <property type="entry name" value="CUB"/>
    <property type="match status" value="1"/>
</dbReference>
<dbReference type="InterPro" id="IPR000859">
    <property type="entry name" value="CUB_dom"/>
</dbReference>
<dbReference type="PANTHER" id="PTHR46908:SF8">
    <property type="entry name" value="C-TYPE LECTIN DOMAIN-CONTAINING PROTEIN"/>
    <property type="match status" value="1"/>
</dbReference>
<protein>
    <recommendedName>
        <fullName evidence="3">CUB domain-containing protein</fullName>
    </recommendedName>
</protein>
<evidence type="ECO:0000256" key="1">
    <source>
        <dbReference type="ARBA" id="ARBA00023157"/>
    </source>
</evidence>
<dbReference type="SMART" id="SM00042">
    <property type="entry name" value="CUB"/>
    <property type="match status" value="1"/>
</dbReference>
<comment type="caution">
    <text evidence="2">Lacks conserved residue(s) required for the propagation of feature annotation.</text>
</comment>
<dbReference type="FunFam" id="2.60.120.290:FF:000060">
    <property type="entry name" value="Cubilin homolog"/>
    <property type="match status" value="1"/>
</dbReference>